<feature type="transmembrane region" description="Helical" evidence="7">
    <location>
        <begin position="210"/>
        <end position="232"/>
    </location>
</feature>
<evidence type="ECO:0000256" key="7">
    <source>
        <dbReference type="SAM" id="Phobius"/>
    </source>
</evidence>
<feature type="transmembrane region" description="Helical" evidence="7">
    <location>
        <begin position="91"/>
        <end position="116"/>
    </location>
</feature>
<organism evidence="8 9">
    <name type="scientific">Roseiconus lacunae</name>
    <dbReference type="NCBI Taxonomy" id="2605694"/>
    <lineage>
        <taxon>Bacteria</taxon>
        <taxon>Pseudomonadati</taxon>
        <taxon>Planctomycetota</taxon>
        <taxon>Planctomycetia</taxon>
        <taxon>Pirellulales</taxon>
        <taxon>Pirellulaceae</taxon>
        <taxon>Roseiconus</taxon>
    </lineage>
</organism>
<dbReference type="InterPro" id="IPR002010">
    <property type="entry name" value="T3SS_IM_R"/>
</dbReference>
<accession>A0ABT7PIQ7</accession>
<dbReference type="PANTHER" id="PTHR30065">
    <property type="entry name" value="FLAGELLAR BIOSYNTHETIC PROTEIN FLIR"/>
    <property type="match status" value="1"/>
</dbReference>
<feature type="transmembrane region" description="Helical" evidence="7">
    <location>
        <begin position="51"/>
        <end position="71"/>
    </location>
</feature>
<protein>
    <submittedName>
        <fullName evidence="8">Flagellar biosynthetic protein FliR</fullName>
    </submittedName>
</protein>
<proteinExistence type="inferred from homology"/>
<evidence type="ECO:0000313" key="9">
    <source>
        <dbReference type="Proteomes" id="UP001239462"/>
    </source>
</evidence>
<dbReference type="RefSeq" id="WP_289164016.1">
    <property type="nucleotide sequence ID" value="NZ_JASZZN010000008.1"/>
</dbReference>
<reference evidence="8 9" key="1">
    <citation type="submission" date="2023-06" db="EMBL/GenBank/DDBJ databases">
        <title>Roseiconus lacunae JC819 isolated from Gulf of Mannar region, Tamil Nadu.</title>
        <authorList>
            <person name="Pk S."/>
            <person name="Ch S."/>
            <person name="Ch V.R."/>
        </authorList>
    </citation>
    <scope>NUCLEOTIDE SEQUENCE [LARGE SCALE GENOMIC DNA]</scope>
    <source>
        <strain evidence="8 9">JC819</strain>
    </source>
</reference>
<evidence type="ECO:0000256" key="4">
    <source>
        <dbReference type="ARBA" id="ARBA00022692"/>
    </source>
</evidence>
<evidence type="ECO:0000256" key="5">
    <source>
        <dbReference type="ARBA" id="ARBA00022989"/>
    </source>
</evidence>
<dbReference type="EMBL" id="JASZZN010000008">
    <property type="protein sequence ID" value="MDM4016377.1"/>
    <property type="molecule type" value="Genomic_DNA"/>
</dbReference>
<evidence type="ECO:0000256" key="6">
    <source>
        <dbReference type="ARBA" id="ARBA00023136"/>
    </source>
</evidence>
<feature type="transmembrane region" description="Helical" evidence="7">
    <location>
        <begin position="20"/>
        <end position="39"/>
    </location>
</feature>
<sequence length="281" mass="29651">MFEHWFPQIPTGLFVADVLPTFAVVVAMVAFRLGGLVFAMPGFSLGVPIRFRVALVILMTVVLAPSVMRSIKPDEWPVLQTASQRELIDQAAVLIVAGSREFILGVVIGSIAQLLISGVQLAGELASSSTGMQLAAVADPATGTSVPQFAKMIGFMTTCVFLGFGGHRLLINALLESFQQVPPMSMSDSEGMLQVIVDQLTIGFRSGVRVAAPLLACVLLSNVLVALISRAVPGLNVMAVGINLNILAAMIVMGLTIGSAGLIFEAELTNSIHQLKVSIRP</sequence>
<keyword evidence="8" id="KW-0969">Cilium</keyword>
<keyword evidence="9" id="KW-1185">Reference proteome</keyword>
<dbReference type="PANTHER" id="PTHR30065:SF1">
    <property type="entry name" value="SURFACE PRESENTATION OF ANTIGENS PROTEIN SPAR"/>
    <property type="match status" value="1"/>
</dbReference>
<keyword evidence="5 7" id="KW-1133">Transmembrane helix</keyword>
<keyword evidence="3" id="KW-1003">Cell membrane</keyword>
<keyword evidence="6 7" id="KW-0472">Membrane</keyword>
<evidence type="ECO:0000256" key="1">
    <source>
        <dbReference type="ARBA" id="ARBA00004651"/>
    </source>
</evidence>
<keyword evidence="8" id="KW-0966">Cell projection</keyword>
<feature type="transmembrane region" description="Helical" evidence="7">
    <location>
        <begin position="244"/>
        <end position="264"/>
    </location>
</feature>
<gene>
    <name evidence="8" type="ORF">QTN89_13115</name>
</gene>
<comment type="caution">
    <text evidence="8">The sequence shown here is derived from an EMBL/GenBank/DDBJ whole genome shotgun (WGS) entry which is preliminary data.</text>
</comment>
<dbReference type="PRINTS" id="PR00953">
    <property type="entry name" value="TYPE3IMRPROT"/>
</dbReference>
<evidence type="ECO:0000313" key="8">
    <source>
        <dbReference type="EMBL" id="MDM4016377.1"/>
    </source>
</evidence>
<evidence type="ECO:0000256" key="2">
    <source>
        <dbReference type="ARBA" id="ARBA00009772"/>
    </source>
</evidence>
<keyword evidence="8" id="KW-0282">Flagellum</keyword>
<comment type="similarity">
    <text evidence="2">Belongs to the FliR/MopE/SpaR family.</text>
</comment>
<dbReference type="Proteomes" id="UP001239462">
    <property type="component" value="Unassembled WGS sequence"/>
</dbReference>
<keyword evidence="4 7" id="KW-0812">Transmembrane</keyword>
<comment type="subcellular location">
    <subcellularLocation>
        <location evidence="1">Cell membrane</location>
        <topology evidence="1">Multi-pass membrane protein</topology>
    </subcellularLocation>
</comment>
<dbReference type="Pfam" id="PF01311">
    <property type="entry name" value="Bac_export_1"/>
    <property type="match status" value="1"/>
</dbReference>
<name>A0ABT7PIQ7_9BACT</name>
<evidence type="ECO:0000256" key="3">
    <source>
        <dbReference type="ARBA" id="ARBA00022475"/>
    </source>
</evidence>